<evidence type="ECO:0000256" key="5">
    <source>
        <dbReference type="ARBA" id="ARBA00022695"/>
    </source>
</evidence>
<evidence type="ECO:0000256" key="7">
    <source>
        <dbReference type="ARBA" id="ARBA00022932"/>
    </source>
</evidence>
<keyword evidence="7" id="KW-0239">DNA-directed DNA polymerase</keyword>
<dbReference type="InterPro" id="IPR036397">
    <property type="entry name" value="RNaseH_sf"/>
</dbReference>
<geneLocation type="mitochondrion" evidence="11"/>
<dbReference type="AlphaFoldDB" id="A0A482DTQ2"/>
<evidence type="ECO:0000256" key="6">
    <source>
        <dbReference type="ARBA" id="ARBA00022705"/>
    </source>
</evidence>
<keyword evidence="6" id="KW-0235">DNA replication</keyword>
<dbReference type="GO" id="GO:0000166">
    <property type="term" value="F:nucleotide binding"/>
    <property type="evidence" value="ECO:0007669"/>
    <property type="project" value="InterPro"/>
</dbReference>
<evidence type="ECO:0000256" key="3">
    <source>
        <dbReference type="ARBA" id="ARBA00014385"/>
    </source>
</evidence>
<keyword evidence="8" id="KW-0238">DNA-binding</keyword>
<gene>
    <name evidence="11" type="primary">orf124</name>
</gene>
<protein>
    <recommendedName>
        <fullName evidence="3">Probable DNA polymerase</fullName>
        <ecNumber evidence="2">2.7.7.7</ecNumber>
    </recommendedName>
</protein>
<comment type="similarity">
    <text evidence="1">Belongs to the DNA polymerase type-B family.</text>
</comment>
<feature type="domain" description="DNA-directed DNA polymerase family B mitochondria/virus" evidence="10">
    <location>
        <begin position="49"/>
        <end position="119"/>
    </location>
</feature>
<evidence type="ECO:0000256" key="2">
    <source>
        <dbReference type="ARBA" id="ARBA00012417"/>
    </source>
</evidence>
<name>A0A482DTQ2_9PEZI</name>
<dbReference type="EC" id="2.7.7.7" evidence="2"/>
<dbReference type="InterPro" id="IPR012337">
    <property type="entry name" value="RNaseH-like_sf"/>
</dbReference>
<dbReference type="GO" id="GO:0006260">
    <property type="term" value="P:DNA replication"/>
    <property type="evidence" value="ECO:0007669"/>
    <property type="project" value="UniProtKB-KW"/>
</dbReference>
<sequence>MDFETRKKDNEILEPLCLCLYDGKEKKVYKIDDYENPNEMVKDGIGFLMKRKYYGWKVYFHNFSSFDGVFLLRLLAEMGNVKKPIIKDNKMIEIRFNFGRKATIHFHDSYLMLPVSQKKIRNCI</sequence>
<proteinExistence type="inferred from homology"/>
<dbReference type="SUPFAM" id="SSF53098">
    <property type="entry name" value="Ribonuclease H-like"/>
    <property type="match status" value="1"/>
</dbReference>
<evidence type="ECO:0000256" key="1">
    <source>
        <dbReference type="ARBA" id="ARBA00005755"/>
    </source>
</evidence>
<evidence type="ECO:0000256" key="9">
    <source>
        <dbReference type="ARBA" id="ARBA00049244"/>
    </source>
</evidence>
<dbReference type="EMBL" id="MK550697">
    <property type="protein sequence ID" value="QBM09670.1"/>
    <property type="molecule type" value="Genomic_DNA"/>
</dbReference>
<evidence type="ECO:0000256" key="8">
    <source>
        <dbReference type="ARBA" id="ARBA00023125"/>
    </source>
</evidence>
<comment type="catalytic activity">
    <reaction evidence="9">
        <text>DNA(n) + a 2'-deoxyribonucleoside 5'-triphosphate = DNA(n+1) + diphosphate</text>
        <dbReference type="Rhea" id="RHEA:22508"/>
        <dbReference type="Rhea" id="RHEA-COMP:17339"/>
        <dbReference type="Rhea" id="RHEA-COMP:17340"/>
        <dbReference type="ChEBI" id="CHEBI:33019"/>
        <dbReference type="ChEBI" id="CHEBI:61560"/>
        <dbReference type="ChEBI" id="CHEBI:173112"/>
        <dbReference type="EC" id="2.7.7.7"/>
    </reaction>
</comment>
<reference evidence="11" key="1">
    <citation type="submission" date="2019-02" db="EMBL/GenBank/DDBJ databases">
        <authorList>
            <person name="Fang M.L."/>
            <person name="Zhang Y."/>
        </authorList>
    </citation>
    <scope>NUCLEOTIDE SEQUENCE</scope>
    <source>
        <strain evidence="11">YMF1.01838</strain>
    </source>
</reference>
<keyword evidence="5" id="KW-0548">Nucleotidyltransferase</keyword>
<evidence type="ECO:0000256" key="4">
    <source>
        <dbReference type="ARBA" id="ARBA00022679"/>
    </source>
</evidence>
<dbReference type="GO" id="GO:0003677">
    <property type="term" value="F:DNA binding"/>
    <property type="evidence" value="ECO:0007669"/>
    <property type="project" value="UniProtKB-KW"/>
</dbReference>
<keyword evidence="4" id="KW-0808">Transferase</keyword>
<accession>A0A482DTQ2</accession>
<evidence type="ECO:0000313" key="11">
    <source>
        <dbReference type="EMBL" id="QBM09670.1"/>
    </source>
</evidence>
<dbReference type="Pfam" id="PF03175">
    <property type="entry name" value="DNA_pol_B_2"/>
    <property type="match status" value="1"/>
</dbReference>
<dbReference type="InterPro" id="IPR004868">
    <property type="entry name" value="DNA-dir_DNA_pol_B_mt/vir"/>
</dbReference>
<keyword evidence="11" id="KW-0496">Mitochondrion</keyword>
<evidence type="ECO:0000259" key="10">
    <source>
        <dbReference type="Pfam" id="PF03175"/>
    </source>
</evidence>
<organism evidence="11">
    <name type="scientific">Dactylella sp</name>
    <dbReference type="NCBI Taxonomy" id="1814903"/>
    <lineage>
        <taxon>Eukaryota</taxon>
        <taxon>Fungi</taxon>
        <taxon>Dikarya</taxon>
        <taxon>Ascomycota</taxon>
        <taxon>Pezizomycotina</taxon>
        <taxon>Orbiliomycetes</taxon>
        <taxon>Orbiliales</taxon>
        <taxon>Orbiliaceae</taxon>
        <taxon>Dactylella</taxon>
    </lineage>
</organism>
<dbReference type="GO" id="GO:0003887">
    <property type="term" value="F:DNA-directed DNA polymerase activity"/>
    <property type="evidence" value="ECO:0007669"/>
    <property type="project" value="UniProtKB-KW"/>
</dbReference>
<dbReference type="Gene3D" id="3.30.420.10">
    <property type="entry name" value="Ribonuclease H-like superfamily/Ribonuclease H"/>
    <property type="match status" value="1"/>
</dbReference>